<evidence type="ECO:0000313" key="6">
    <source>
        <dbReference type="Proteomes" id="UP000035425"/>
    </source>
</evidence>
<dbReference type="InterPro" id="IPR050922">
    <property type="entry name" value="LytR/CpsA/Psr_CW_biosynth"/>
</dbReference>
<feature type="compositionally biased region" description="Low complexity" evidence="2">
    <location>
        <begin position="328"/>
        <end position="344"/>
    </location>
</feature>
<dbReference type="PANTHER" id="PTHR33392">
    <property type="entry name" value="POLYISOPRENYL-TEICHOIC ACID--PEPTIDOGLYCAN TEICHOIC ACID TRANSFERASE TAGU"/>
    <property type="match status" value="1"/>
</dbReference>
<dbReference type="NCBIfam" id="TIGR00350">
    <property type="entry name" value="lytR_cpsA_psr"/>
    <property type="match status" value="1"/>
</dbReference>
<feature type="compositionally biased region" description="Low complexity" evidence="2">
    <location>
        <begin position="457"/>
        <end position="489"/>
    </location>
</feature>
<dbReference type="InterPro" id="IPR004474">
    <property type="entry name" value="LytR_CpsA_psr"/>
</dbReference>
<evidence type="ECO:0000256" key="2">
    <source>
        <dbReference type="SAM" id="MobiDB-lite"/>
    </source>
</evidence>
<dbReference type="Gene3D" id="3.30.70.2390">
    <property type="match status" value="1"/>
</dbReference>
<feature type="domain" description="Cell envelope-related transcriptional attenuator" evidence="3">
    <location>
        <begin position="75"/>
        <end position="231"/>
    </location>
</feature>
<evidence type="ECO:0000256" key="1">
    <source>
        <dbReference type="ARBA" id="ARBA00006068"/>
    </source>
</evidence>
<evidence type="ECO:0000259" key="4">
    <source>
        <dbReference type="Pfam" id="PF13399"/>
    </source>
</evidence>
<name>A0ABR5F652_9ACTN</name>
<dbReference type="Proteomes" id="UP000035425">
    <property type="component" value="Unassembled WGS sequence"/>
</dbReference>
<evidence type="ECO:0000313" key="5">
    <source>
        <dbReference type="EMBL" id="KLL12108.1"/>
    </source>
</evidence>
<sequence length="495" mass="50419">MLSVGAAAALSVLVLAVSSIGWAAYRYFNSSVTGVAWSPGGSRPAERPGEMNILLLGDDSRTGTNGEYGQVDGVRSDTTIVAHFGADDSVTLVSFPRDTLVTVAPGLTKTPRDGKDKLTNILSYGGVEGLTRTLENLTSLKIDHFIAIDLAGFKTMTDAVGGVDVCVAPLPGGGTSNLRDNYSQWRGKLGVNHLNGDQALAFVRTRHALPDETYRVARQQQFLSKLLDKATSAGVLTNPVRITQLIGAVGGSLKVDNGLTENGAMIKIAQRLSAITSGKVTFITIPTFVPTKADGAINDKGEIPPHGQVLFYDRAGLAALLAPLRPATDNPPAAGGRSDDGAASQPSLPPAQVSIAEVRNKTGRSGLAAQTTDALSALGFAGSMRKTTGPAGQVMTEIRYPAGQKEAAQTLSRLITGSQTVEDPTISRGLVVVLGASFTGVTSALDLPAAPGSALRGAVGAGSASGTTAAGAGAAPGAPASAAPTVAPANTSCTP</sequence>
<keyword evidence="6" id="KW-1185">Reference proteome</keyword>
<dbReference type="InterPro" id="IPR027381">
    <property type="entry name" value="LytR/CpsA/Psr_C"/>
</dbReference>
<protein>
    <submittedName>
        <fullName evidence="5">Transcriptional regulator</fullName>
    </submittedName>
</protein>
<dbReference type="Pfam" id="PF13399">
    <property type="entry name" value="LytR_C"/>
    <property type="match status" value="1"/>
</dbReference>
<feature type="domain" description="LytR/CpsA/Psr regulator C-terminal" evidence="4">
    <location>
        <begin position="357"/>
        <end position="438"/>
    </location>
</feature>
<comment type="similarity">
    <text evidence="1">Belongs to the LytR/CpsA/Psr (LCP) family.</text>
</comment>
<dbReference type="Gene3D" id="3.40.630.190">
    <property type="entry name" value="LCP protein"/>
    <property type="match status" value="1"/>
</dbReference>
<reference evidence="5 6" key="1">
    <citation type="submission" date="2014-12" db="EMBL/GenBank/DDBJ databases">
        <title>Frankia sp. BMG5.1 draft genome.</title>
        <authorList>
            <person name="Gtari M."/>
            <person name="Ghodhbane-Gtari F."/>
            <person name="Nouioui I."/>
            <person name="Ktari A."/>
            <person name="Hezbri K."/>
            <person name="Mimouni W."/>
            <person name="Sbissi I."/>
            <person name="Ayari A."/>
            <person name="Yamanaka T."/>
            <person name="Normand P."/>
            <person name="Tisa L.S."/>
            <person name="Boudabous A."/>
        </authorList>
    </citation>
    <scope>NUCLEOTIDE SEQUENCE [LARGE SCALE GENOMIC DNA]</scope>
    <source>
        <strain evidence="5 6">BMG5.1</strain>
    </source>
</reference>
<accession>A0ABR5F652</accession>
<evidence type="ECO:0000259" key="3">
    <source>
        <dbReference type="Pfam" id="PF03816"/>
    </source>
</evidence>
<proteinExistence type="inferred from homology"/>
<feature type="region of interest" description="Disordered" evidence="2">
    <location>
        <begin position="456"/>
        <end position="495"/>
    </location>
</feature>
<dbReference type="PANTHER" id="PTHR33392:SF6">
    <property type="entry name" value="POLYISOPRENYL-TEICHOIC ACID--PEPTIDOGLYCAN TEICHOIC ACID TRANSFERASE TAGU"/>
    <property type="match status" value="1"/>
</dbReference>
<dbReference type="Pfam" id="PF03816">
    <property type="entry name" value="LytR_cpsA_psr"/>
    <property type="match status" value="1"/>
</dbReference>
<feature type="region of interest" description="Disordered" evidence="2">
    <location>
        <begin position="328"/>
        <end position="350"/>
    </location>
</feature>
<gene>
    <name evidence="5" type="ORF">FrCorBMG51_07445</name>
</gene>
<dbReference type="EMBL" id="JWIO01000008">
    <property type="protein sequence ID" value="KLL12108.1"/>
    <property type="molecule type" value="Genomic_DNA"/>
</dbReference>
<organism evidence="5 6">
    <name type="scientific">Protofrankia coriariae</name>
    <dbReference type="NCBI Taxonomy" id="1562887"/>
    <lineage>
        <taxon>Bacteria</taxon>
        <taxon>Bacillati</taxon>
        <taxon>Actinomycetota</taxon>
        <taxon>Actinomycetes</taxon>
        <taxon>Frankiales</taxon>
        <taxon>Frankiaceae</taxon>
        <taxon>Protofrankia</taxon>
    </lineage>
</organism>
<comment type="caution">
    <text evidence="5">The sequence shown here is derived from an EMBL/GenBank/DDBJ whole genome shotgun (WGS) entry which is preliminary data.</text>
</comment>